<dbReference type="NCBIfam" id="TIGR01023">
    <property type="entry name" value="rpmG_bact"/>
    <property type="match status" value="1"/>
</dbReference>
<keyword evidence="3" id="KW-0687">Ribonucleoprotein</keyword>
<dbReference type="Pfam" id="PF00471">
    <property type="entry name" value="Ribosomal_L33"/>
    <property type="match status" value="1"/>
</dbReference>
<dbReference type="SUPFAM" id="SSF57829">
    <property type="entry name" value="Zn-binding ribosomal proteins"/>
    <property type="match status" value="1"/>
</dbReference>
<organism evidence="7 8">
    <name type="scientific">Platanthera zijinensis</name>
    <dbReference type="NCBI Taxonomy" id="2320716"/>
    <lineage>
        <taxon>Eukaryota</taxon>
        <taxon>Viridiplantae</taxon>
        <taxon>Streptophyta</taxon>
        <taxon>Embryophyta</taxon>
        <taxon>Tracheophyta</taxon>
        <taxon>Spermatophyta</taxon>
        <taxon>Magnoliopsida</taxon>
        <taxon>Liliopsida</taxon>
        <taxon>Asparagales</taxon>
        <taxon>Orchidaceae</taxon>
        <taxon>Orchidoideae</taxon>
        <taxon>Orchideae</taxon>
        <taxon>Orchidinae</taxon>
        <taxon>Platanthera</taxon>
    </lineage>
</organism>
<sequence>MSKGKDFRIIVIFECTYCVRKGINKESTGISKYITQKNRHSTPNRFELRKFCRYCRKYTIHRE</sequence>
<dbReference type="Proteomes" id="UP001418222">
    <property type="component" value="Unassembled WGS sequence"/>
</dbReference>
<dbReference type="InterPro" id="IPR018264">
    <property type="entry name" value="Ribosomal_bL33_CS"/>
</dbReference>
<dbReference type="PANTHER" id="PTHR43168:SF2">
    <property type="entry name" value="LARGE RIBOSOMAL SUBUNIT PROTEIN BL33C"/>
    <property type="match status" value="1"/>
</dbReference>
<dbReference type="NCBIfam" id="NF001860">
    <property type="entry name" value="PRK00595.1"/>
    <property type="match status" value="1"/>
</dbReference>
<evidence type="ECO:0000313" key="6">
    <source>
        <dbReference type="EMBL" id="KAK8956860.1"/>
    </source>
</evidence>
<dbReference type="PROSITE" id="PS00582">
    <property type="entry name" value="RIBOSOMAL_L33"/>
    <property type="match status" value="1"/>
</dbReference>
<evidence type="ECO:0000313" key="7">
    <source>
        <dbReference type="EMBL" id="KAK8956863.1"/>
    </source>
</evidence>
<comment type="caution">
    <text evidence="7">The sequence shown here is derived from an EMBL/GenBank/DDBJ whole genome shotgun (WGS) entry which is preliminary data.</text>
</comment>
<dbReference type="GO" id="GO:0006412">
    <property type="term" value="P:translation"/>
    <property type="evidence" value="ECO:0007669"/>
    <property type="project" value="InterPro"/>
</dbReference>
<name>A0AAP0C051_9ASPA</name>
<reference evidence="7" key="2">
    <citation type="submission" date="2024-02" db="EMBL/GenBank/DDBJ databases">
        <authorList>
            <person name="Li M.-H."/>
            <person name="Liu K.-W."/>
            <person name="Li Z."/>
            <person name="Lu H.-C."/>
            <person name="Ye Q.-L."/>
            <person name="Zhang D."/>
            <person name="Wang J.-Y."/>
            <person name="Li Y.-F."/>
            <person name="Zhong Z.-M."/>
            <person name="Liu X."/>
            <person name="Yu X."/>
            <person name="Liu D.-K."/>
            <person name="Tu X.-D."/>
            <person name="Liu B."/>
            <person name="Hao Y."/>
            <person name="Liao X.-Y."/>
            <person name="Jiang Y.-T."/>
            <person name="Sun W.-H."/>
            <person name="Chen J."/>
            <person name="Ai Y."/>
            <person name="Zhai J.-W."/>
            <person name="Wu S.-S."/>
            <person name="Zhou Z."/>
            <person name="Hsiao Y.-Y."/>
            <person name="Wu W.-L."/>
            <person name="Chen Y.-Y."/>
            <person name="Lin Y.-F."/>
            <person name="Hsu J.-L."/>
            <person name="Li C.-Y."/>
            <person name="Wang Z.-W."/>
            <person name="Zhao X."/>
            <person name="Zhong W.-Y."/>
            <person name="Ma X.-K."/>
            <person name="Ma L."/>
            <person name="Huang J."/>
            <person name="Chen G.-Z."/>
            <person name="Huang M.-Z."/>
            <person name="Huang L."/>
            <person name="Peng D.-H."/>
            <person name="Luo Y.-B."/>
            <person name="Zou S.-Q."/>
            <person name="Chen S.-P."/>
            <person name="Lan S."/>
            <person name="Tsai W.-C."/>
            <person name="Van De Peer Y."/>
            <person name="Liu Z.-J."/>
        </authorList>
    </citation>
    <scope>NUCLEOTIDE SEQUENCE</scope>
    <source>
        <strain evidence="7">Lor287</strain>
        <tissue evidence="7">Leaf</tissue>
    </source>
</reference>
<dbReference type="EMBL" id="JBBWWQ010000001">
    <property type="protein sequence ID" value="KAK8956863.1"/>
    <property type="molecule type" value="Genomic_DNA"/>
</dbReference>
<gene>
    <name evidence="6" type="ORF">KSP39_PZI001042</name>
    <name evidence="7" type="ORF">KSP39_PZI001045</name>
</gene>
<evidence type="ECO:0000256" key="5">
    <source>
        <dbReference type="ARBA" id="ARBA00035429"/>
    </source>
</evidence>
<evidence type="ECO:0000256" key="4">
    <source>
        <dbReference type="ARBA" id="ARBA00035276"/>
    </source>
</evidence>
<dbReference type="EMBL" id="JBBWWQ010000001">
    <property type="protein sequence ID" value="KAK8956860.1"/>
    <property type="molecule type" value="Genomic_DNA"/>
</dbReference>
<keyword evidence="8" id="KW-1185">Reference proteome</keyword>
<keyword evidence="2" id="KW-0689">Ribosomal protein</keyword>
<dbReference type="GO" id="GO:0005737">
    <property type="term" value="C:cytoplasm"/>
    <property type="evidence" value="ECO:0007669"/>
    <property type="project" value="UniProtKB-ARBA"/>
</dbReference>
<proteinExistence type="inferred from homology"/>
<reference evidence="7 8" key="1">
    <citation type="journal article" date="2022" name="Nat. Plants">
        <title>Genomes of leafy and leafless Platanthera orchids illuminate the evolution of mycoheterotrophy.</title>
        <authorList>
            <person name="Li M.H."/>
            <person name="Liu K.W."/>
            <person name="Li Z."/>
            <person name="Lu H.C."/>
            <person name="Ye Q.L."/>
            <person name="Zhang D."/>
            <person name="Wang J.Y."/>
            <person name="Li Y.F."/>
            <person name="Zhong Z.M."/>
            <person name="Liu X."/>
            <person name="Yu X."/>
            <person name="Liu D.K."/>
            <person name="Tu X.D."/>
            <person name="Liu B."/>
            <person name="Hao Y."/>
            <person name="Liao X.Y."/>
            <person name="Jiang Y.T."/>
            <person name="Sun W.H."/>
            <person name="Chen J."/>
            <person name="Chen Y.Q."/>
            <person name="Ai Y."/>
            <person name="Zhai J.W."/>
            <person name="Wu S.S."/>
            <person name="Zhou Z."/>
            <person name="Hsiao Y.Y."/>
            <person name="Wu W.L."/>
            <person name="Chen Y.Y."/>
            <person name="Lin Y.F."/>
            <person name="Hsu J.L."/>
            <person name="Li C.Y."/>
            <person name="Wang Z.W."/>
            <person name="Zhao X."/>
            <person name="Zhong W.Y."/>
            <person name="Ma X.K."/>
            <person name="Ma L."/>
            <person name="Huang J."/>
            <person name="Chen G.Z."/>
            <person name="Huang M.Z."/>
            <person name="Huang L."/>
            <person name="Peng D.H."/>
            <person name="Luo Y.B."/>
            <person name="Zou S.Q."/>
            <person name="Chen S.P."/>
            <person name="Lan S."/>
            <person name="Tsai W.C."/>
            <person name="Van de Peer Y."/>
            <person name="Liu Z.J."/>
        </authorList>
    </citation>
    <scope>NUCLEOTIDE SEQUENCE [LARGE SCALE GENOMIC DNA]</scope>
    <source>
        <strain evidence="7">Lor287</strain>
    </source>
</reference>
<dbReference type="NCBIfam" id="NF001764">
    <property type="entry name" value="PRK00504.1"/>
    <property type="match status" value="1"/>
</dbReference>
<dbReference type="GO" id="GO:0005840">
    <property type="term" value="C:ribosome"/>
    <property type="evidence" value="ECO:0007669"/>
    <property type="project" value="UniProtKB-KW"/>
</dbReference>
<evidence type="ECO:0000256" key="3">
    <source>
        <dbReference type="ARBA" id="ARBA00023274"/>
    </source>
</evidence>
<evidence type="ECO:0000313" key="8">
    <source>
        <dbReference type="Proteomes" id="UP001418222"/>
    </source>
</evidence>
<dbReference type="GO" id="GO:1990904">
    <property type="term" value="C:ribonucleoprotein complex"/>
    <property type="evidence" value="ECO:0007669"/>
    <property type="project" value="UniProtKB-KW"/>
</dbReference>
<dbReference type="PANTHER" id="PTHR43168">
    <property type="entry name" value="50S RIBOSOMAL PROTEIN L33, CHLOROPLASTIC"/>
    <property type="match status" value="1"/>
</dbReference>
<dbReference type="HAMAP" id="MF_00294">
    <property type="entry name" value="Ribosomal_bL33"/>
    <property type="match status" value="1"/>
</dbReference>
<dbReference type="AlphaFoldDB" id="A0AAP0C051"/>
<dbReference type="Gene3D" id="2.20.28.120">
    <property type="entry name" value="Ribosomal protein L33"/>
    <property type="match status" value="1"/>
</dbReference>
<comment type="similarity">
    <text evidence="1">Belongs to the bacterial ribosomal protein bL33 family.</text>
</comment>
<evidence type="ECO:0000256" key="2">
    <source>
        <dbReference type="ARBA" id="ARBA00022980"/>
    </source>
</evidence>
<protein>
    <recommendedName>
        <fullName evidence="4">Large ribosomal subunit protein bL33c</fullName>
    </recommendedName>
    <alternativeName>
        <fullName evidence="5">50S ribosomal protein L33, chloroplastic</fullName>
    </alternativeName>
</protein>
<evidence type="ECO:0000256" key="1">
    <source>
        <dbReference type="ARBA" id="ARBA00007596"/>
    </source>
</evidence>
<dbReference type="InterPro" id="IPR011332">
    <property type="entry name" value="Ribosomal_zn-bd"/>
</dbReference>
<dbReference type="InterPro" id="IPR001705">
    <property type="entry name" value="Ribosomal_bL33"/>
</dbReference>
<dbReference type="InterPro" id="IPR038584">
    <property type="entry name" value="Ribosomal_bL33_sf"/>
</dbReference>
<accession>A0AAP0C051</accession>
<dbReference type="GO" id="GO:0003735">
    <property type="term" value="F:structural constituent of ribosome"/>
    <property type="evidence" value="ECO:0007669"/>
    <property type="project" value="InterPro"/>
</dbReference>